<evidence type="ECO:0000313" key="2">
    <source>
        <dbReference type="EMBL" id="OLO78374.1"/>
    </source>
</evidence>
<name>A0A1Q8XDK1_9ACTO</name>
<comment type="caution">
    <text evidence="2">The sequence shown here is derived from an EMBL/GenBank/DDBJ whole genome shotgun (WGS) entry which is preliminary data.</text>
</comment>
<sequence length="124" mass="13475">MWVSMVLTLTPNRDCTPVKNRRIPTIPAGRTDVGPANVSAVDTGPRRSESGVLAARPGASVIGPSPPSPARRLRWVPVVLVGRRLRFGSRLGSACSTRVGIHWPRVVRTARRPHLPEVHPTLVQ</sequence>
<dbReference type="EMBL" id="MSKW01000009">
    <property type="protein sequence ID" value="OLO78374.1"/>
    <property type="molecule type" value="Genomic_DNA"/>
</dbReference>
<evidence type="ECO:0000313" key="3">
    <source>
        <dbReference type="Proteomes" id="UP000186769"/>
    </source>
</evidence>
<dbReference type="AlphaFoldDB" id="A0A1Q8XDK1"/>
<protein>
    <submittedName>
        <fullName evidence="2">Uncharacterized protein</fullName>
    </submittedName>
</protein>
<dbReference type="Proteomes" id="UP000186769">
    <property type="component" value="Unassembled WGS sequence"/>
</dbReference>
<proteinExistence type="predicted"/>
<accession>A0A1Q8XDK1</accession>
<reference evidence="2 3" key="1">
    <citation type="submission" date="2016-12" db="EMBL/GenBank/DDBJ databases">
        <title>Genomic comparison of strains in the 'Actinomyces naeslundii' group.</title>
        <authorList>
            <person name="Mughal S.R."/>
            <person name="Do T."/>
            <person name="Gilbert S.C."/>
            <person name="Witherden E.A."/>
            <person name="Didelot X."/>
            <person name="Beighton D."/>
        </authorList>
    </citation>
    <scope>NUCLEOTIDE SEQUENCE [LARGE SCALE GENOMIC DNA]</scope>
    <source>
        <strain evidence="2 3">G53E</strain>
    </source>
</reference>
<gene>
    <name evidence="2" type="ORF">BKH15_04070</name>
</gene>
<evidence type="ECO:0000256" key="1">
    <source>
        <dbReference type="SAM" id="MobiDB-lite"/>
    </source>
</evidence>
<organism evidence="2 3">
    <name type="scientific">Actinomyces oris</name>
    <dbReference type="NCBI Taxonomy" id="544580"/>
    <lineage>
        <taxon>Bacteria</taxon>
        <taxon>Bacillati</taxon>
        <taxon>Actinomycetota</taxon>
        <taxon>Actinomycetes</taxon>
        <taxon>Actinomycetales</taxon>
        <taxon>Actinomycetaceae</taxon>
        <taxon>Actinomyces</taxon>
    </lineage>
</organism>
<feature type="region of interest" description="Disordered" evidence="1">
    <location>
        <begin position="18"/>
        <end position="67"/>
    </location>
</feature>